<feature type="signal peptide" evidence="7">
    <location>
        <begin position="1"/>
        <end position="18"/>
    </location>
</feature>
<keyword evidence="4" id="KW-0472">Membrane</keyword>
<dbReference type="PANTHER" id="PTHR30429:SF0">
    <property type="entry name" value="METHIONINE-BINDING LIPOPROTEIN METQ"/>
    <property type="match status" value="1"/>
</dbReference>
<evidence type="ECO:0000313" key="8">
    <source>
        <dbReference type="EMBL" id="EFU74974.1"/>
    </source>
</evidence>
<dbReference type="PATRIC" id="fig|888064.11.peg.498"/>
<comment type="similarity">
    <text evidence="2">Belongs to the NlpA lipoprotein family.</text>
</comment>
<dbReference type="eggNOG" id="COG1464">
    <property type="taxonomic scope" value="Bacteria"/>
</dbReference>
<dbReference type="Proteomes" id="UP000010296">
    <property type="component" value="Unassembled WGS sequence"/>
</dbReference>
<dbReference type="PROSITE" id="PS51257">
    <property type="entry name" value="PROKAR_LIPOPROTEIN"/>
    <property type="match status" value="1"/>
</dbReference>
<keyword evidence="5" id="KW-0564">Palmitate</keyword>
<keyword evidence="3 7" id="KW-0732">Signal</keyword>
<dbReference type="InterPro" id="IPR004872">
    <property type="entry name" value="Lipoprotein_NlpA"/>
</dbReference>
<comment type="subcellular location">
    <subcellularLocation>
        <location evidence="1">Membrane</location>
        <topology evidence="1">Lipid-anchor</topology>
    </subcellularLocation>
</comment>
<name>E6LCW4_ENTI1</name>
<proteinExistence type="inferred from homology"/>
<dbReference type="AlphaFoldDB" id="E6LCW4"/>
<evidence type="ECO:0000256" key="1">
    <source>
        <dbReference type="ARBA" id="ARBA00004635"/>
    </source>
</evidence>
<evidence type="ECO:0000256" key="2">
    <source>
        <dbReference type="ARBA" id="ARBA00008973"/>
    </source>
</evidence>
<dbReference type="HOGENOM" id="CLU_067080_0_1_9"/>
<dbReference type="STRING" id="888064.HMPREF9088_0204"/>
<dbReference type="GO" id="GO:0016020">
    <property type="term" value="C:membrane"/>
    <property type="evidence" value="ECO:0007669"/>
    <property type="project" value="UniProtKB-SubCell"/>
</dbReference>
<evidence type="ECO:0000256" key="5">
    <source>
        <dbReference type="ARBA" id="ARBA00023139"/>
    </source>
</evidence>
<evidence type="ECO:0000256" key="4">
    <source>
        <dbReference type="ARBA" id="ARBA00023136"/>
    </source>
</evidence>
<dbReference type="PANTHER" id="PTHR30429">
    <property type="entry name" value="D-METHIONINE-BINDING LIPOPROTEIN METQ"/>
    <property type="match status" value="1"/>
</dbReference>
<dbReference type="EMBL" id="AEPV01000004">
    <property type="protein sequence ID" value="EFU74974.1"/>
    <property type="molecule type" value="Genomic_DNA"/>
</dbReference>
<comment type="caution">
    <text evidence="8">The sequence shown here is derived from an EMBL/GenBank/DDBJ whole genome shotgun (WGS) entry which is preliminary data.</text>
</comment>
<evidence type="ECO:0000313" key="9">
    <source>
        <dbReference type="Proteomes" id="UP000010296"/>
    </source>
</evidence>
<organism evidence="8 9">
    <name type="scientific">Enterococcus italicus (strain DSM 15952 / CCUG 50447 / LMG 22039 / TP 1.5)</name>
    <dbReference type="NCBI Taxonomy" id="888064"/>
    <lineage>
        <taxon>Bacteria</taxon>
        <taxon>Bacillati</taxon>
        <taxon>Bacillota</taxon>
        <taxon>Bacilli</taxon>
        <taxon>Lactobacillales</taxon>
        <taxon>Enterococcaceae</taxon>
        <taxon>Enterococcus</taxon>
    </lineage>
</organism>
<evidence type="ECO:0000256" key="3">
    <source>
        <dbReference type="ARBA" id="ARBA00022729"/>
    </source>
</evidence>
<dbReference type="Pfam" id="PF03180">
    <property type="entry name" value="Lipoprotein_9"/>
    <property type="match status" value="1"/>
</dbReference>
<sequence length="274" mass="29730">MKKIVLGFVTLGIAVSLAACGSKSSSTSSSDSEDKVIKVASQTTPMTDVVKVAAEVAKKDGWDIQLIQVNDNVAYNDMVASKEADASFAEHKPFMEKYNSEKGSNLVAIQPIYDAKVGFYSKDYQSVDDIPSGTKVAIPSDASNEGRALAILADYGLITLKDGVGTDGTVKDITENPKNFDFLSVDLLNLAEAYSEPNVSMVYNYPTYIAKIGLKPSDALLLEKTIDTRFSIQVVAREDNQDSAKIKALKKAMTSDEVKEFLEKEHSDTLIPSF</sequence>
<accession>E6LCW4</accession>
<protein>
    <submittedName>
        <fullName evidence="8">NLPA lipoprotein</fullName>
    </submittedName>
</protein>
<gene>
    <name evidence="8" type="ORF">HMPREF9088_0204</name>
</gene>
<dbReference type="Gene3D" id="3.40.190.10">
    <property type="entry name" value="Periplasmic binding protein-like II"/>
    <property type="match status" value="2"/>
</dbReference>
<evidence type="ECO:0000256" key="7">
    <source>
        <dbReference type="SAM" id="SignalP"/>
    </source>
</evidence>
<keyword evidence="6 8" id="KW-0449">Lipoprotein</keyword>
<dbReference type="OrthoDB" id="9812878at2"/>
<evidence type="ECO:0000256" key="6">
    <source>
        <dbReference type="ARBA" id="ARBA00023288"/>
    </source>
</evidence>
<dbReference type="RefSeq" id="WP_007207225.1">
    <property type="nucleotide sequence ID" value="NZ_GL622241.1"/>
</dbReference>
<dbReference type="SUPFAM" id="SSF53850">
    <property type="entry name" value="Periplasmic binding protein-like II"/>
    <property type="match status" value="1"/>
</dbReference>
<keyword evidence="9" id="KW-1185">Reference proteome</keyword>
<reference evidence="8 9" key="1">
    <citation type="submission" date="2010-12" db="EMBL/GenBank/DDBJ databases">
        <authorList>
            <person name="Muzny D."/>
            <person name="Qin X."/>
            <person name="Deng J."/>
            <person name="Jiang H."/>
            <person name="Liu Y."/>
            <person name="Qu J."/>
            <person name="Song X.-Z."/>
            <person name="Zhang L."/>
            <person name="Thornton R."/>
            <person name="Coyle M."/>
            <person name="Francisco L."/>
            <person name="Jackson L."/>
            <person name="Javaid M."/>
            <person name="Korchina V."/>
            <person name="Kovar C."/>
            <person name="Mata R."/>
            <person name="Mathew T."/>
            <person name="Ngo R."/>
            <person name="Nguyen L."/>
            <person name="Nguyen N."/>
            <person name="Okwuonu G."/>
            <person name="Ongeri F."/>
            <person name="Pham C."/>
            <person name="Simmons D."/>
            <person name="Wilczek-Boney K."/>
            <person name="Hale W."/>
            <person name="Jakkamsetti A."/>
            <person name="Pham P."/>
            <person name="Ruth R."/>
            <person name="San Lucas F."/>
            <person name="Warren J."/>
            <person name="Zhang J."/>
            <person name="Zhao Z."/>
            <person name="Zhou C."/>
            <person name="Zhu D."/>
            <person name="Lee S."/>
            <person name="Bess C."/>
            <person name="Blankenburg K."/>
            <person name="Forbes L."/>
            <person name="Fu Q."/>
            <person name="Gubbala S."/>
            <person name="Hirani K."/>
            <person name="Jayaseelan J.C."/>
            <person name="Lara F."/>
            <person name="Munidasa M."/>
            <person name="Palculict T."/>
            <person name="Patil S."/>
            <person name="Pu L.-L."/>
            <person name="Saada N."/>
            <person name="Tang L."/>
            <person name="Weissenberger G."/>
            <person name="Zhu Y."/>
            <person name="Hemphill L."/>
            <person name="Shang Y."/>
            <person name="Youmans B."/>
            <person name="Ayvaz T."/>
            <person name="Ross M."/>
            <person name="Santibanez J."/>
            <person name="Aqrawi P."/>
            <person name="Gross S."/>
            <person name="Joshi V."/>
            <person name="Fowler G."/>
            <person name="Nazareth L."/>
            <person name="Reid J."/>
            <person name="Worley K."/>
            <person name="Petrosino J."/>
            <person name="Highlander S."/>
            <person name="Gibbs R."/>
        </authorList>
    </citation>
    <scope>NUCLEOTIDE SEQUENCE [LARGE SCALE GENOMIC DNA]</scope>
    <source>
        <strain evidence="9">DSM 15952 / CCUG 50447 / LMG 22039 / TP 1.5</strain>
    </source>
</reference>
<feature type="chain" id="PRO_5039725671" evidence="7">
    <location>
        <begin position="19"/>
        <end position="274"/>
    </location>
</feature>